<dbReference type="Proteomes" id="UP001465668">
    <property type="component" value="Unassembled WGS sequence"/>
</dbReference>
<dbReference type="InterPro" id="IPR011032">
    <property type="entry name" value="GroES-like_sf"/>
</dbReference>
<comment type="caution">
    <text evidence="1">The sequence shown here is derived from an EMBL/GenBank/DDBJ whole genome shotgun (WGS) entry which is preliminary data.</text>
</comment>
<dbReference type="SUPFAM" id="SSF50129">
    <property type="entry name" value="GroES-like"/>
    <property type="match status" value="1"/>
</dbReference>
<gene>
    <name evidence="1" type="ORF">SCAR479_01863</name>
</gene>
<proteinExistence type="predicted"/>
<name>A0ABR2Y4E6_9PEZI</name>
<organism evidence="1 2">
    <name type="scientific">Seiridium cardinale</name>
    <dbReference type="NCBI Taxonomy" id="138064"/>
    <lineage>
        <taxon>Eukaryota</taxon>
        <taxon>Fungi</taxon>
        <taxon>Dikarya</taxon>
        <taxon>Ascomycota</taxon>
        <taxon>Pezizomycotina</taxon>
        <taxon>Sordariomycetes</taxon>
        <taxon>Xylariomycetidae</taxon>
        <taxon>Amphisphaeriales</taxon>
        <taxon>Sporocadaceae</taxon>
        <taxon>Seiridium</taxon>
    </lineage>
</organism>
<dbReference type="Gene3D" id="3.90.180.10">
    <property type="entry name" value="Medium-chain alcohol dehydrogenases, catalytic domain"/>
    <property type="match status" value="1"/>
</dbReference>
<protein>
    <submittedName>
        <fullName evidence="1">Carrier domain-containing protein</fullName>
    </submittedName>
</protein>
<evidence type="ECO:0000313" key="2">
    <source>
        <dbReference type="Proteomes" id="UP001465668"/>
    </source>
</evidence>
<keyword evidence="2" id="KW-1185">Reference proteome</keyword>
<accession>A0ABR2Y4E6</accession>
<evidence type="ECO:0000313" key="1">
    <source>
        <dbReference type="EMBL" id="KAK9780677.1"/>
    </source>
</evidence>
<reference evidence="1 2" key="1">
    <citation type="submission" date="2024-02" db="EMBL/GenBank/DDBJ databases">
        <title>First draft genome assembly of two strains of Seiridium cardinale.</title>
        <authorList>
            <person name="Emiliani G."/>
            <person name="Scali E."/>
        </authorList>
    </citation>
    <scope>NUCLEOTIDE SEQUENCE [LARGE SCALE GENOMIC DNA]</scope>
    <source>
        <strain evidence="1 2">BM-138-000479</strain>
    </source>
</reference>
<dbReference type="EMBL" id="JARVKM010000005">
    <property type="protein sequence ID" value="KAK9780677.1"/>
    <property type="molecule type" value="Genomic_DNA"/>
</dbReference>
<sequence>MFQITGVARTAHAWNNGLRFITVHVDPGVLERWRLADQVLHWLGYMTNRSGVPHHEGEYRVSKTAAVLVPRLHGNDQLNRAITSQERIECRQFEAKPFVGGTHPTPLCHKDNSSEPDDFVVGIQAVGLAEDTIEIDTHGFVLSKPDDLTAPPIGEFAGNVRRVGKAVRNFAPGESVVAISLDGV</sequence>